<dbReference type="Pfam" id="PF08875">
    <property type="entry name" value="DUF1833"/>
    <property type="match status" value="1"/>
</dbReference>
<proteinExistence type="predicted"/>
<name>A0AB74UEF8_9CAUD</name>
<gene>
    <name evidence="1" type="ORF">VIPECOMC04_00048</name>
</gene>
<protein>
    <submittedName>
        <fullName evidence="1">Minor tail protein</fullName>
    </submittedName>
</protein>
<reference evidence="1" key="1">
    <citation type="submission" date="2024-10" db="EMBL/GenBank/DDBJ databases">
        <authorList>
            <person name="Tejada A.J.P."/>
            <person name="Nada M.A.L."/>
            <person name="Joloro M.J.G."/>
            <person name="Chin R.A.D."/>
            <person name="Reterta M.C.C."/>
            <person name="Casidsid J.Y.O."/>
            <person name="Collado A.R.G."/>
            <person name="Berlin S.C."/>
            <person name="Ancla J.B."/>
            <person name="Asejo A.B."/>
            <person name="Yadao N.M.R."/>
            <person name="De Paz V.P. Jr."/>
            <person name="Bigol U.G."/>
        </authorList>
    </citation>
    <scope>NUCLEOTIDE SEQUENCE</scope>
</reference>
<dbReference type="EMBL" id="PQ423993">
    <property type="protein sequence ID" value="XHV08334.1"/>
    <property type="molecule type" value="Genomic_DNA"/>
</dbReference>
<accession>A0AB74UEF8</accession>
<evidence type="ECO:0000313" key="1">
    <source>
        <dbReference type="EMBL" id="XHV08334.1"/>
    </source>
</evidence>
<sequence>MSQESVEAAYRRKLASNPDGEMDYITLQISHPLLSKTYYLVRGLQELTATLETGETITFEPTPMEASGAANNNDMDQTTTFTLPDVGNLLDDELDNIPMDSTELPKFIFRRYVSTDLSYPADGPVAYGAQTIAQDKGRFSANLGTPMLNQRSTGILMTPKEIPLLRGLLIT</sequence>
<organism evidence="1">
    <name type="scientific">Escherichia phage vB_VIPECOMC04</name>
    <dbReference type="NCBI Taxonomy" id="3350136"/>
    <lineage>
        <taxon>Viruses</taxon>
        <taxon>Duplodnaviria</taxon>
        <taxon>Heunggongvirae</taxon>
        <taxon>Uroviricota</taxon>
        <taxon>Caudoviricetes</taxon>
        <taxon>Sarkviridae</taxon>
        <taxon>Guernseyvirinae</taxon>
        <taxon>Kagunavirus</taxon>
    </lineage>
</organism>
<dbReference type="InterPro" id="IPR014974">
    <property type="entry name" value="DUF1833"/>
</dbReference>